<evidence type="ECO:0000256" key="2">
    <source>
        <dbReference type="ARBA" id="ARBA00023125"/>
    </source>
</evidence>
<dbReference type="AlphaFoldDB" id="G8R780"/>
<evidence type="ECO:0000313" key="6">
    <source>
        <dbReference type="Proteomes" id="UP000005631"/>
    </source>
</evidence>
<evidence type="ECO:0000256" key="3">
    <source>
        <dbReference type="ARBA" id="ARBA00023163"/>
    </source>
</evidence>
<gene>
    <name evidence="5" type="ordered locus">Oweho_3539</name>
</gene>
<dbReference type="PANTHER" id="PTHR30204:SF67">
    <property type="entry name" value="HTH-TYPE TRANSCRIPTIONAL REGULATOR MLRA-RELATED"/>
    <property type="match status" value="1"/>
</dbReference>
<evidence type="ECO:0000256" key="1">
    <source>
        <dbReference type="ARBA" id="ARBA00023015"/>
    </source>
</evidence>
<dbReference type="InterPro" id="IPR009061">
    <property type="entry name" value="DNA-bd_dom_put_sf"/>
</dbReference>
<dbReference type="STRING" id="926562.Oweho_3539"/>
<dbReference type="OrthoDB" id="9800334at2"/>
<reference evidence="5 6" key="1">
    <citation type="journal article" date="2012" name="Stand. Genomic Sci.">
        <title>Genome sequence of the orange-pigmented seawater bacterium Owenweeksia hongkongensis type strain (UST20020801(T)).</title>
        <authorList>
            <person name="Riedel T."/>
            <person name="Held B."/>
            <person name="Nolan M."/>
            <person name="Lucas S."/>
            <person name="Lapidus A."/>
            <person name="Tice H."/>
            <person name="Del Rio T.G."/>
            <person name="Cheng J.F."/>
            <person name="Han C."/>
            <person name="Tapia R."/>
            <person name="Goodwin L.A."/>
            <person name="Pitluck S."/>
            <person name="Liolios K."/>
            <person name="Mavromatis K."/>
            <person name="Pagani I."/>
            <person name="Ivanova N."/>
            <person name="Mikhailova N."/>
            <person name="Pati A."/>
            <person name="Chen A."/>
            <person name="Palaniappan K."/>
            <person name="Rohde M."/>
            <person name="Tindall B.J."/>
            <person name="Detter J.C."/>
            <person name="Goker M."/>
            <person name="Woyke T."/>
            <person name="Bristow J."/>
            <person name="Eisen J.A."/>
            <person name="Markowitz V."/>
            <person name="Hugenholtz P."/>
            <person name="Klenk H.P."/>
            <person name="Kyrpides N.C."/>
        </authorList>
    </citation>
    <scope>NUCLEOTIDE SEQUENCE</scope>
    <source>
        <strain evidence="6">DSM 17368 / JCM 12287 / NRRL B-23963</strain>
    </source>
</reference>
<dbReference type="GO" id="GO:0003700">
    <property type="term" value="F:DNA-binding transcription factor activity"/>
    <property type="evidence" value="ECO:0007669"/>
    <property type="project" value="InterPro"/>
</dbReference>
<organism evidence="5 6">
    <name type="scientific">Owenweeksia hongkongensis (strain DSM 17368 / CIP 108786 / JCM 12287 / NRRL B-23963 / UST20020801)</name>
    <dbReference type="NCBI Taxonomy" id="926562"/>
    <lineage>
        <taxon>Bacteria</taxon>
        <taxon>Pseudomonadati</taxon>
        <taxon>Bacteroidota</taxon>
        <taxon>Flavobacteriia</taxon>
        <taxon>Flavobacteriales</taxon>
        <taxon>Owenweeksiaceae</taxon>
        <taxon>Owenweeksia</taxon>
    </lineage>
</organism>
<name>G8R780_OWEHD</name>
<protein>
    <submittedName>
        <fullName evidence="5">Putative transcriptional regulator</fullName>
    </submittedName>
</protein>
<dbReference type="Gene3D" id="3.40.50.280">
    <property type="entry name" value="Cobalamin-binding domain"/>
    <property type="match status" value="1"/>
</dbReference>
<dbReference type="InterPro" id="IPR003759">
    <property type="entry name" value="Cbl-bd_cap"/>
</dbReference>
<dbReference type="Pfam" id="PF02607">
    <property type="entry name" value="B12-binding_2"/>
    <property type="match status" value="1"/>
</dbReference>
<proteinExistence type="predicted"/>
<accession>G8R780</accession>
<dbReference type="PROSITE" id="PS50937">
    <property type="entry name" value="HTH_MERR_2"/>
    <property type="match status" value="1"/>
</dbReference>
<dbReference type="KEGG" id="oho:Oweho_3539"/>
<dbReference type="SMART" id="SM00422">
    <property type="entry name" value="HTH_MERR"/>
    <property type="match status" value="1"/>
</dbReference>
<dbReference type="HOGENOM" id="CLU_045945_3_0_10"/>
<keyword evidence="3" id="KW-0804">Transcription</keyword>
<dbReference type="SUPFAM" id="SSF46955">
    <property type="entry name" value="Putative DNA-binding domain"/>
    <property type="match status" value="1"/>
</dbReference>
<dbReference type="GO" id="GO:0003677">
    <property type="term" value="F:DNA binding"/>
    <property type="evidence" value="ECO:0007669"/>
    <property type="project" value="UniProtKB-KW"/>
</dbReference>
<dbReference type="RefSeq" id="WP_014203834.1">
    <property type="nucleotide sequence ID" value="NC_016599.1"/>
</dbReference>
<dbReference type="InterPro" id="IPR047057">
    <property type="entry name" value="MerR_fam"/>
</dbReference>
<dbReference type="EMBL" id="CP003156">
    <property type="protein sequence ID" value="AEV34487.1"/>
    <property type="molecule type" value="Genomic_DNA"/>
</dbReference>
<keyword evidence="1" id="KW-0805">Transcription regulation</keyword>
<dbReference type="Gene3D" id="1.10.1660.10">
    <property type="match status" value="1"/>
</dbReference>
<dbReference type="eggNOG" id="COG0789">
    <property type="taxonomic scope" value="Bacteria"/>
</dbReference>
<dbReference type="Pfam" id="PF13411">
    <property type="entry name" value="MerR_1"/>
    <property type="match status" value="1"/>
</dbReference>
<dbReference type="Gene3D" id="1.10.1240.10">
    <property type="entry name" value="Methionine synthase domain"/>
    <property type="match status" value="1"/>
</dbReference>
<keyword evidence="6" id="KW-1185">Reference proteome</keyword>
<dbReference type="CDD" id="cd01104">
    <property type="entry name" value="HTH_MlrA-CarA"/>
    <property type="match status" value="1"/>
</dbReference>
<dbReference type="Proteomes" id="UP000005631">
    <property type="component" value="Chromosome"/>
</dbReference>
<dbReference type="InterPro" id="IPR000551">
    <property type="entry name" value="MerR-type_HTH_dom"/>
</dbReference>
<evidence type="ECO:0000313" key="5">
    <source>
        <dbReference type="EMBL" id="AEV34487.1"/>
    </source>
</evidence>
<keyword evidence="2" id="KW-0238">DNA-binding</keyword>
<dbReference type="PATRIC" id="fig|926562.3.peg.3560"/>
<evidence type="ECO:0000259" key="4">
    <source>
        <dbReference type="PROSITE" id="PS50937"/>
    </source>
</evidence>
<feature type="domain" description="HTH merR-type" evidence="4">
    <location>
        <begin position="4"/>
        <end position="73"/>
    </location>
</feature>
<dbReference type="PANTHER" id="PTHR30204">
    <property type="entry name" value="REDOX-CYCLING DRUG-SENSING TRANSCRIPTIONAL ACTIVATOR SOXR"/>
    <property type="match status" value="1"/>
</dbReference>
<sequence>MQSKYSIKELEHLSGIKAHTIRAWESRYKLIEPHRTATNIRYYVDEHLKKILNTSALIKAGVKISKIAQMTEEEINEAVMNSGRYESNFTTYINSLKVATLMYEENTFDAVVSKCIVSYGAEKTLMEVVGPFIKEIGLLWQIGVMKVSHEHFASNMLKMKLFALIDQSFPHSLDSNSSAYILYLPADELHELSLLYLYYHLIINGNRVIYLGQAVPFEYLKQVSEKTGIRNFISVFTTNPHIDEISKYMGIIGENFHNTGSRFLLTGKQVQDLVADVETPMVSIFKGVEELREALLN</sequence>
<dbReference type="InterPro" id="IPR036594">
    <property type="entry name" value="Meth_synthase_dom"/>
</dbReference>